<evidence type="ECO:0000313" key="3">
    <source>
        <dbReference type="EMBL" id="TMV15003.1"/>
    </source>
</evidence>
<dbReference type="Gene3D" id="1.20.1050.10">
    <property type="match status" value="1"/>
</dbReference>
<comment type="caution">
    <text evidence="3">The sequence shown here is derived from an EMBL/GenBank/DDBJ whole genome shotgun (WGS) entry which is preliminary data.</text>
</comment>
<dbReference type="PROSITE" id="PS50405">
    <property type="entry name" value="GST_CTER"/>
    <property type="match status" value="1"/>
</dbReference>
<feature type="domain" description="GST C-terminal" evidence="2">
    <location>
        <begin position="58"/>
        <end position="198"/>
    </location>
</feature>
<evidence type="ECO:0000313" key="4">
    <source>
        <dbReference type="Proteomes" id="UP001191082"/>
    </source>
</evidence>
<evidence type="ECO:0000259" key="2">
    <source>
        <dbReference type="PROSITE" id="PS50405"/>
    </source>
</evidence>
<keyword evidence="4" id="KW-1185">Reference proteome</keyword>
<dbReference type="InterPro" id="IPR004045">
    <property type="entry name" value="Glutathione_S-Trfase_N"/>
</dbReference>
<dbReference type="EMBL" id="VCPC01000001">
    <property type="protein sequence ID" value="TMV15003.1"/>
    <property type="molecule type" value="Genomic_DNA"/>
</dbReference>
<accession>A0ABY2XEC4</accession>
<gene>
    <name evidence="3" type="ORF">FGK64_03280</name>
</gene>
<dbReference type="RefSeq" id="WP_138862354.1">
    <property type="nucleotide sequence ID" value="NZ_VCPC01000001.1"/>
</dbReference>
<dbReference type="SUPFAM" id="SSF52833">
    <property type="entry name" value="Thioredoxin-like"/>
    <property type="match status" value="1"/>
</dbReference>
<dbReference type="Proteomes" id="UP001191082">
    <property type="component" value="Unassembled WGS sequence"/>
</dbReference>
<dbReference type="SUPFAM" id="SSF47616">
    <property type="entry name" value="GST C-terminal domain-like"/>
    <property type="match status" value="1"/>
</dbReference>
<dbReference type="InterPro" id="IPR036249">
    <property type="entry name" value="Thioredoxin-like_sf"/>
</dbReference>
<dbReference type="Pfam" id="PF13410">
    <property type="entry name" value="GST_C_2"/>
    <property type="match status" value="1"/>
</dbReference>
<dbReference type="InterPro" id="IPR036282">
    <property type="entry name" value="Glutathione-S-Trfase_C_sf"/>
</dbReference>
<proteinExistence type="predicted"/>
<reference evidence="3 4" key="1">
    <citation type="submission" date="2019-05" db="EMBL/GenBank/DDBJ databases">
        <title>Marivita sp. nov. isolated from sea sediment.</title>
        <authorList>
            <person name="Kim W."/>
        </authorList>
    </citation>
    <scope>NUCLEOTIDE SEQUENCE [LARGE SCALE GENOMIC DNA]</scope>
    <source>
        <strain evidence="3 4">CAU 1492</strain>
    </source>
</reference>
<sequence length="198" mass="21823">MKLYHSPASPYVRKVMVVAIETGQEVDILGSAASPVNRDATIVAQNPTGKVPTALIDGDQPLYDSRVITQWLAAQQSAVAIYPAGDALWPVLRREALGDGLLDAALLARYETAMRPEALRWEDWLRGQMEKIESSLDQMNAEVAGFGEVDAGVIAIACALGYLDFRFPDLDWRSSRPALADWFKTFSARPSMQQTRPE</sequence>
<name>A0ABY2XEC4_9RHOB</name>
<dbReference type="PROSITE" id="PS50404">
    <property type="entry name" value="GST_NTER"/>
    <property type="match status" value="1"/>
</dbReference>
<dbReference type="InterPro" id="IPR010987">
    <property type="entry name" value="Glutathione-S-Trfase_C-like"/>
</dbReference>
<dbReference type="Gene3D" id="3.40.30.10">
    <property type="entry name" value="Glutaredoxin"/>
    <property type="match status" value="1"/>
</dbReference>
<organism evidence="3 4">
    <name type="scientific">Arenibacterium halophilum</name>
    <dbReference type="NCBI Taxonomy" id="2583821"/>
    <lineage>
        <taxon>Bacteria</taxon>
        <taxon>Pseudomonadati</taxon>
        <taxon>Pseudomonadota</taxon>
        <taxon>Alphaproteobacteria</taxon>
        <taxon>Rhodobacterales</taxon>
        <taxon>Paracoccaceae</taxon>
        <taxon>Arenibacterium</taxon>
    </lineage>
</organism>
<dbReference type="CDD" id="cd03205">
    <property type="entry name" value="GST_C_6"/>
    <property type="match status" value="1"/>
</dbReference>
<feature type="domain" description="GST N-terminal" evidence="1">
    <location>
        <begin position="1"/>
        <end position="80"/>
    </location>
</feature>
<protein>
    <submittedName>
        <fullName evidence="3">Glutathione S-transferase family protein</fullName>
    </submittedName>
</protein>
<dbReference type="Pfam" id="PF13417">
    <property type="entry name" value="GST_N_3"/>
    <property type="match status" value="1"/>
</dbReference>
<evidence type="ECO:0000259" key="1">
    <source>
        <dbReference type="PROSITE" id="PS50404"/>
    </source>
</evidence>